<name>A0AAQ3RDQ6_VIGMU</name>
<reference evidence="1 2" key="1">
    <citation type="journal article" date="2023" name="Life. Sci Alliance">
        <title>Evolutionary insights into 3D genome organization and epigenetic landscape of Vigna mungo.</title>
        <authorList>
            <person name="Junaid A."/>
            <person name="Singh B."/>
            <person name="Bhatia S."/>
        </authorList>
    </citation>
    <scope>NUCLEOTIDE SEQUENCE [LARGE SCALE GENOMIC DNA]</scope>
    <source>
        <strain evidence="1">Urdbean</strain>
    </source>
</reference>
<dbReference type="EMBL" id="CP144690">
    <property type="protein sequence ID" value="WVY90326.1"/>
    <property type="molecule type" value="Genomic_DNA"/>
</dbReference>
<evidence type="ECO:0000313" key="1">
    <source>
        <dbReference type="EMBL" id="WVY90326.1"/>
    </source>
</evidence>
<evidence type="ECO:0000313" key="2">
    <source>
        <dbReference type="Proteomes" id="UP001374535"/>
    </source>
</evidence>
<keyword evidence="2" id="KW-1185">Reference proteome</keyword>
<organism evidence="1 2">
    <name type="scientific">Vigna mungo</name>
    <name type="common">Black gram</name>
    <name type="synonym">Phaseolus mungo</name>
    <dbReference type="NCBI Taxonomy" id="3915"/>
    <lineage>
        <taxon>Eukaryota</taxon>
        <taxon>Viridiplantae</taxon>
        <taxon>Streptophyta</taxon>
        <taxon>Embryophyta</taxon>
        <taxon>Tracheophyta</taxon>
        <taxon>Spermatophyta</taxon>
        <taxon>Magnoliopsida</taxon>
        <taxon>eudicotyledons</taxon>
        <taxon>Gunneridae</taxon>
        <taxon>Pentapetalae</taxon>
        <taxon>rosids</taxon>
        <taxon>fabids</taxon>
        <taxon>Fabales</taxon>
        <taxon>Fabaceae</taxon>
        <taxon>Papilionoideae</taxon>
        <taxon>50 kb inversion clade</taxon>
        <taxon>NPAAA clade</taxon>
        <taxon>indigoferoid/millettioid clade</taxon>
        <taxon>Phaseoleae</taxon>
        <taxon>Vigna</taxon>
    </lineage>
</organism>
<sequence length="175" mass="19302">MLVRFLSPPDMLLRYPPPIFVWRHLSRPSSLIVVSTLAYFCCSLILPGNLKNAEKINVSSTVSCGKSTSSCVTKPILLLTAALNRTSLYVIFPFTFSTNLPPTTLNKVVFPLPEGPIKARISPGPMLPVIPFKIFLYLSSPRLCCMATFDITDFTGLVEAAWLALTLYSTSSNLR</sequence>
<accession>A0AAQ3RDQ6</accession>
<dbReference type="AlphaFoldDB" id="A0AAQ3RDQ6"/>
<protein>
    <submittedName>
        <fullName evidence="1">Uncharacterized protein</fullName>
    </submittedName>
</protein>
<dbReference type="Proteomes" id="UP001374535">
    <property type="component" value="Chromosome 11"/>
</dbReference>
<proteinExistence type="predicted"/>
<gene>
    <name evidence="1" type="ORF">V8G54_035840</name>
</gene>